<dbReference type="EMBL" id="OX459122">
    <property type="protein sequence ID" value="CAI9107631.1"/>
    <property type="molecule type" value="Genomic_DNA"/>
</dbReference>
<dbReference type="InterPro" id="IPR022159">
    <property type="entry name" value="STIP/TFIP11_N"/>
</dbReference>
<evidence type="ECO:0000259" key="10">
    <source>
        <dbReference type="PROSITE" id="PS50174"/>
    </source>
</evidence>
<dbReference type="SMART" id="SM00443">
    <property type="entry name" value="G_patch"/>
    <property type="match status" value="1"/>
</dbReference>
<evidence type="ECO:0000256" key="7">
    <source>
        <dbReference type="PIRNR" id="PIRNR017706"/>
    </source>
</evidence>
<evidence type="ECO:0000256" key="8">
    <source>
        <dbReference type="SAM" id="Coils"/>
    </source>
</evidence>
<evidence type="ECO:0000256" key="6">
    <source>
        <dbReference type="ARBA" id="ARBA00023242"/>
    </source>
</evidence>
<name>A0AAV1DKR1_OLDCO</name>
<proteinExistence type="inferred from homology"/>
<protein>
    <submittedName>
        <fullName evidence="11">OLC1v1007029C1</fullName>
    </submittedName>
</protein>
<keyword evidence="4 7" id="KW-0747">Spliceosome</keyword>
<feature type="coiled-coil region" evidence="8">
    <location>
        <begin position="349"/>
        <end position="393"/>
    </location>
</feature>
<gene>
    <name evidence="11" type="ORF">OLC1_LOCUS15895</name>
</gene>
<keyword evidence="12" id="KW-1185">Reference proteome</keyword>
<evidence type="ECO:0000313" key="11">
    <source>
        <dbReference type="EMBL" id="CAI9107631.1"/>
    </source>
</evidence>
<keyword evidence="6 7" id="KW-0539">Nucleus</keyword>
<evidence type="ECO:0000256" key="5">
    <source>
        <dbReference type="ARBA" id="ARBA00023187"/>
    </source>
</evidence>
<dbReference type="PANTHER" id="PTHR23329">
    <property type="entry name" value="TUFTELIN-INTERACTING PROTEIN 11-RELATED"/>
    <property type="match status" value="1"/>
</dbReference>
<keyword evidence="3 7" id="KW-0507">mRNA processing</keyword>
<feature type="region of interest" description="Disordered" evidence="9">
    <location>
        <begin position="48"/>
        <end position="71"/>
    </location>
</feature>
<feature type="region of interest" description="Disordered" evidence="9">
    <location>
        <begin position="85"/>
        <end position="136"/>
    </location>
</feature>
<comment type="subcellular location">
    <subcellularLocation>
        <location evidence="1 7">Nucleus</location>
    </subcellularLocation>
</comment>
<dbReference type="PANTHER" id="PTHR23329:SF1">
    <property type="entry name" value="TUFTELIN-INTERACTING PROTEIN 11"/>
    <property type="match status" value="1"/>
</dbReference>
<dbReference type="InterPro" id="IPR045211">
    <property type="entry name" value="TFP11/STIP/Ntr1"/>
</dbReference>
<evidence type="ECO:0000256" key="4">
    <source>
        <dbReference type="ARBA" id="ARBA00022728"/>
    </source>
</evidence>
<dbReference type="PROSITE" id="PS50174">
    <property type="entry name" value="G_PATCH"/>
    <property type="match status" value="1"/>
</dbReference>
<sequence>MDEDQEMEKFGMDKDFEDGQWIDGEFYYAKRKQKRTQTRDDVVYGVFAGDSSDSDYEGLGSSKKRRKNRGLISKADFTKPVNFISTGTVMPGEDIEKKSEKELLDDEDVDKKPRGLGFDSVSSSRTNLDEDGNYINEEDDFLPTAFGKKIKEGAELRRERQKEKSSQANKSFKIERKDFNSGDLGAFEKHTKGIGMKLLEKMGYKGRGLGKNEQGITAPIEAKLRPKGSGLGVETKPVLKQKEENSVPRVVQATEAHVKEKLWSKKTRVKKVYITAEELLQKKHEENIDRVQKVFDMRGPQVRVLTNLENLNAEEVARENDIPMPELQHNIKLILDSVELDIQKIGRDLTNERETVASLQLEKSKIQSEKSKQEKQLENMREIIRVMERVEEESSLGTLTLESLAHSFLDVQQKYADDYKLCNLPCIACGYALPLFIRVFQGWDPLQNPTHGQEIVSRWRILLEEDSQNIFGTTSPYTQLIMEVVFPAVRICGTNTWRARDPEPMLRFLDSWERLLPPVVLQNILDAIIMPKIISAVNSWDPRLETMPIHSWIHPWLPLLGTKLEPCYQTIRDRLESVLHAWHPSDISAQYILSPWKNVFDAASWNKLMVRYIVPKLLTVMQEFQINPANQSLDQFIWVRNWATTIPIQHMIVIMEVFFTKWYAVLHQWLNSKPDLDQVGKWYMGWKNQLPDELLANEHIRARLFDGLQMMNAAAEGMKVEPPGLAEQIAYQKKVEERQFERAAAQARVQVSDGPEPTLKEIIERFAQDNGLPFIIKPGRMQDGLQVYGFGNVNIIIDSHNQKCFAQMESRWVLSSLEQLLDLHNRASLKRR</sequence>
<keyword evidence="8" id="KW-0175">Coiled coil</keyword>
<dbReference type="Proteomes" id="UP001161247">
    <property type="component" value="Chromosome 5"/>
</dbReference>
<dbReference type="InterPro" id="IPR022783">
    <property type="entry name" value="GCFC_dom"/>
</dbReference>
<dbReference type="Pfam" id="PF07842">
    <property type="entry name" value="GCFC"/>
    <property type="match status" value="1"/>
</dbReference>
<dbReference type="GO" id="GO:0003676">
    <property type="term" value="F:nucleic acid binding"/>
    <property type="evidence" value="ECO:0007669"/>
    <property type="project" value="InterPro"/>
</dbReference>
<organism evidence="11 12">
    <name type="scientific">Oldenlandia corymbosa var. corymbosa</name>
    <dbReference type="NCBI Taxonomy" id="529605"/>
    <lineage>
        <taxon>Eukaryota</taxon>
        <taxon>Viridiplantae</taxon>
        <taxon>Streptophyta</taxon>
        <taxon>Embryophyta</taxon>
        <taxon>Tracheophyta</taxon>
        <taxon>Spermatophyta</taxon>
        <taxon>Magnoliopsida</taxon>
        <taxon>eudicotyledons</taxon>
        <taxon>Gunneridae</taxon>
        <taxon>Pentapetalae</taxon>
        <taxon>asterids</taxon>
        <taxon>lamiids</taxon>
        <taxon>Gentianales</taxon>
        <taxon>Rubiaceae</taxon>
        <taxon>Rubioideae</taxon>
        <taxon>Spermacoceae</taxon>
        <taxon>Hedyotis-Oldenlandia complex</taxon>
        <taxon>Oldenlandia</taxon>
    </lineage>
</organism>
<evidence type="ECO:0000256" key="2">
    <source>
        <dbReference type="ARBA" id="ARBA00010900"/>
    </source>
</evidence>
<evidence type="ECO:0000313" key="12">
    <source>
        <dbReference type="Proteomes" id="UP001161247"/>
    </source>
</evidence>
<dbReference type="Pfam" id="PF12457">
    <property type="entry name" value="TIP_N"/>
    <property type="match status" value="1"/>
</dbReference>
<evidence type="ECO:0000256" key="3">
    <source>
        <dbReference type="ARBA" id="ARBA00022664"/>
    </source>
</evidence>
<evidence type="ECO:0000256" key="1">
    <source>
        <dbReference type="ARBA" id="ARBA00004123"/>
    </source>
</evidence>
<dbReference type="InterPro" id="IPR000467">
    <property type="entry name" value="G_patch_dom"/>
</dbReference>
<reference evidence="11" key="1">
    <citation type="submission" date="2023-03" db="EMBL/GenBank/DDBJ databases">
        <authorList>
            <person name="Julca I."/>
        </authorList>
    </citation>
    <scope>NUCLEOTIDE SEQUENCE</scope>
</reference>
<dbReference type="AlphaFoldDB" id="A0AAV1DKR1"/>
<dbReference type="GO" id="GO:0000390">
    <property type="term" value="P:spliceosomal complex disassembly"/>
    <property type="evidence" value="ECO:0007669"/>
    <property type="project" value="InterPro"/>
</dbReference>
<comment type="similarity">
    <text evidence="2 7">Belongs to the TFP11/STIP family.</text>
</comment>
<accession>A0AAV1DKR1</accession>
<feature type="domain" description="G-patch" evidence="10">
    <location>
        <begin position="191"/>
        <end position="236"/>
    </location>
</feature>
<evidence type="ECO:0000256" key="9">
    <source>
        <dbReference type="SAM" id="MobiDB-lite"/>
    </source>
</evidence>
<dbReference type="PIRSF" id="PIRSF017706">
    <property type="entry name" value="TFIP11"/>
    <property type="match status" value="1"/>
</dbReference>
<dbReference type="Pfam" id="PF01585">
    <property type="entry name" value="G-patch"/>
    <property type="match status" value="1"/>
</dbReference>
<dbReference type="InterPro" id="IPR024933">
    <property type="entry name" value="TFP11"/>
</dbReference>
<keyword evidence="5 7" id="KW-0508">mRNA splicing</keyword>
<dbReference type="GO" id="GO:0071008">
    <property type="term" value="C:U2-type post-mRNA release spliceosomal complex"/>
    <property type="evidence" value="ECO:0007669"/>
    <property type="project" value="TreeGrafter"/>
</dbReference>